<evidence type="ECO:0000313" key="2">
    <source>
        <dbReference type="Proteomes" id="UP001319080"/>
    </source>
</evidence>
<gene>
    <name evidence="1" type="ORF">KK062_30080</name>
</gene>
<feature type="non-terminal residue" evidence="1">
    <location>
        <position position="160"/>
    </location>
</feature>
<evidence type="ECO:0000313" key="1">
    <source>
        <dbReference type="EMBL" id="MBT1712522.1"/>
    </source>
</evidence>
<reference evidence="1 2" key="1">
    <citation type="submission" date="2021-05" db="EMBL/GenBank/DDBJ databases">
        <title>A Polyphasic approach of four new species of the genus Ohtaekwangia: Ohtaekwangia histidinii sp. nov., Ohtaekwangia cretensis sp. nov., Ohtaekwangia indiensis sp. nov., Ohtaekwangia reichenbachii sp. nov. from diverse environment.</title>
        <authorList>
            <person name="Octaviana S."/>
        </authorList>
    </citation>
    <scope>NUCLEOTIDE SEQUENCE [LARGE SCALE GENOMIC DNA]</scope>
    <source>
        <strain evidence="1 2">PWU5</strain>
    </source>
</reference>
<sequence>SVARAADIANSADPNQSDYAIIGNAIPKYYLSWTNTFSYKRFDLRVFMRGRFDYQILNTMEMSYGTKTFTGGNLLNSAFEEHAQLNDTYQYSDYYLENGNFFKLDEVALGYKFDLQSSNYIRSLRVYVAGQNLAIMTKYKGNDPDFVQDTGIAPGVDGRG</sequence>
<dbReference type="Proteomes" id="UP001319080">
    <property type="component" value="Unassembled WGS sequence"/>
</dbReference>
<dbReference type="EMBL" id="JAHESE010000119">
    <property type="protein sequence ID" value="MBT1712522.1"/>
    <property type="molecule type" value="Genomic_DNA"/>
</dbReference>
<comment type="caution">
    <text evidence="1">The sequence shown here is derived from an EMBL/GenBank/DDBJ whole genome shotgun (WGS) entry which is preliminary data.</text>
</comment>
<accession>A0AAP2E5U3</accession>
<organism evidence="1 2">
    <name type="scientific">Dawidia cretensis</name>
    <dbReference type="NCBI Taxonomy" id="2782350"/>
    <lineage>
        <taxon>Bacteria</taxon>
        <taxon>Pseudomonadati</taxon>
        <taxon>Bacteroidota</taxon>
        <taxon>Cytophagia</taxon>
        <taxon>Cytophagales</taxon>
        <taxon>Chryseotaleaceae</taxon>
        <taxon>Dawidia</taxon>
    </lineage>
</organism>
<dbReference type="AlphaFoldDB" id="A0AAP2E5U3"/>
<name>A0AAP2E5U3_9BACT</name>
<protein>
    <submittedName>
        <fullName evidence="1">SusC/RagA family TonB-linked outer membrane protein</fullName>
    </submittedName>
</protein>
<proteinExistence type="predicted"/>
<dbReference type="SUPFAM" id="SSF56935">
    <property type="entry name" value="Porins"/>
    <property type="match status" value="1"/>
</dbReference>
<keyword evidence="2" id="KW-1185">Reference proteome</keyword>
<feature type="non-terminal residue" evidence="1">
    <location>
        <position position="1"/>
    </location>
</feature>